<evidence type="ECO:0000259" key="2">
    <source>
        <dbReference type="Pfam" id="PF00656"/>
    </source>
</evidence>
<dbReference type="AlphaFoldDB" id="W4K3V3"/>
<gene>
    <name evidence="3" type="ORF">HETIRDRAFT_434594</name>
</gene>
<protein>
    <recommendedName>
        <fullName evidence="2">Peptidase C14 caspase domain-containing protein</fullName>
    </recommendedName>
</protein>
<dbReference type="OrthoDB" id="3223806at2759"/>
<dbReference type="RefSeq" id="XP_009547249.1">
    <property type="nucleotide sequence ID" value="XM_009548954.1"/>
</dbReference>
<dbReference type="Gene3D" id="3.40.50.1460">
    <property type="match status" value="1"/>
</dbReference>
<dbReference type="eggNOG" id="ENOG502SJPR">
    <property type="taxonomic scope" value="Eukaryota"/>
</dbReference>
<feature type="domain" description="Peptidase C14 caspase" evidence="2">
    <location>
        <begin position="163"/>
        <end position="400"/>
    </location>
</feature>
<sequence length="722" mass="80672">MSLILEESVYHLQGICMHHPAARAFSMPQGDCYGERSTLVTLAFRALVKNLHRHPCWMHHFLALDRTANACLTQRSMFFSVRCLSSKLQAISSDDPPFRQNMAPPCSSQSCVTLNRHFSVSMKVDITIWPCTHGWRHHDMKPHRIRKATVAASSFSEPMAARVFALIIGVDQYKSSRIWNLSSCVDDAQNIKRWLLNDLHVPRDQICILLDDKATKRAIEDCFMSHLVSNAAIEPGDAILVYFAGHGSRLLAPEGWYNASCARVEMLCPHDHDTRSWEGRVSGITDWSMHAMMQELCSVKGDNITLILDCCFSPTPSRMNIRSRRCTRWTPTVKVTSDDLYAGLWRGALGSNVNTNGQGFCQRTAPTHITLLACGAGERAMEDKEGGKFTGALLEAMGKAPIHYESQHAICAGQNYERTLSGIEAGWARITKWNNRPPFRIHLKKTCSSFMQWWNLRRKLPSKMEQMVSTGGLNIVRVKKASHADVSLQRLEKHIVVEHHDPLIAANCPRIVHIPVNDMALDTDIIDAAARFHLQLHRKNSHGLLCDKLSMSLYRLDGDEWSKAGDNLLIEGRANLSVEKGTIYSVVLENQSNIDLWPYLFWMDASGYIISSVYQPDPSIASAPLAKRSHLQIGTGFTGSEALSFNLLDNDEYSSGFLKLFVSTNYVPMSIVEQGSNMGSGDAVKSVASGAEEPLPDLPETSKELWDTLVACVTIFRGEETV</sequence>
<organism evidence="3 4">
    <name type="scientific">Heterobasidion irregulare (strain TC 32-1)</name>
    <dbReference type="NCBI Taxonomy" id="747525"/>
    <lineage>
        <taxon>Eukaryota</taxon>
        <taxon>Fungi</taxon>
        <taxon>Dikarya</taxon>
        <taxon>Basidiomycota</taxon>
        <taxon>Agaricomycotina</taxon>
        <taxon>Agaricomycetes</taxon>
        <taxon>Russulales</taxon>
        <taxon>Bondarzewiaceae</taxon>
        <taxon>Heterobasidion</taxon>
        <taxon>Heterobasidion annosum species complex</taxon>
    </lineage>
</organism>
<evidence type="ECO:0000313" key="4">
    <source>
        <dbReference type="Proteomes" id="UP000030671"/>
    </source>
</evidence>
<dbReference type="InterPro" id="IPR050452">
    <property type="entry name" value="Metacaspase"/>
</dbReference>
<dbReference type="InterPro" id="IPR011600">
    <property type="entry name" value="Pept_C14_caspase"/>
</dbReference>
<dbReference type="InParanoid" id="W4K3V3"/>
<proteinExistence type="inferred from homology"/>
<dbReference type="KEGG" id="hir:HETIRDRAFT_434594"/>
<dbReference type="GO" id="GO:0005737">
    <property type="term" value="C:cytoplasm"/>
    <property type="evidence" value="ECO:0007669"/>
    <property type="project" value="TreeGrafter"/>
</dbReference>
<dbReference type="PANTHER" id="PTHR48104:SF30">
    <property type="entry name" value="METACASPASE-1"/>
    <property type="match status" value="1"/>
</dbReference>
<dbReference type="PANTHER" id="PTHR48104">
    <property type="entry name" value="METACASPASE-4"/>
    <property type="match status" value="1"/>
</dbReference>
<comment type="similarity">
    <text evidence="1">Belongs to the peptidase C14B family.</text>
</comment>
<dbReference type="EMBL" id="KI925459">
    <property type="protein sequence ID" value="ETW80513.1"/>
    <property type="molecule type" value="Genomic_DNA"/>
</dbReference>
<dbReference type="Proteomes" id="UP000030671">
    <property type="component" value="Unassembled WGS sequence"/>
</dbReference>
<dbReference type="GO" id="GO:0006508">
    <property type="term" value="P:proteolysis"/>
    <property type="evidence" value="ECO:0007669"/>
    <property type="project" value="InterPro"/>
</dbReference>
<keyword evidence="4" id="KW-1185">Reference proteome</keyword>
<dbReference type="Pfam" id="PF00656">
    <property type="entry name" value="Peptidase_C14"/>
    <property type="match status" value="1"/>
</dbReference>
<reference evidence="3 4" key="1">
    <citation type="journal article" date="2012" name="New Phytol.">
        <title>Insight into trade-off between wood decay and parasitism from the genome of a fungal forest pathogen.</title>
        <authorList>
            <person name="Olson A."/>
            <person name="Aerts A."/>
            <person name="Asiegbu F."/>
            <person name="Belbahri L."/>
            <person name="Bouzid O."/>
            <person name="Broberg A."/>
            <person name="Canback B."/>
            <person name="Coutinho P.M."/>
            <person name="Cullen D."/>
            <person name="Dalman K."/>
            <person name="Deflorio G."/>
            <person name="van Diepen L.T."/>
            <person name="Dunand C."/>
            <person name="Duplessis S."/>
            <person name="Durling M."/>
            <person name="Gonthier P."/>
            <person name="Grimwood J."/>
            <person name="Fossdal C.G."/>
            <person name="Hansson D."/>
            <person name="Henrissat B."/>
            <person name="Hietala A."/>
            <person name="Himmelstrand K."/>
            <person name="Hoffmeister D."/>
            <person name="Hogberg N."/>
            <person name="James T.Y."/>
            <person name="Karlsson M."/>
            <person name="Kohler A."/>
            <person name="Kues U."/>
            <person name="Lee Y.H."/>
            <person name="Lin Y.C."/>
            <person name="Lind M."/>
            <person name="Lindquist E."/>
            <person name="Lombard V."/>
            <person name="Lucas S."/>
            <person name="Lunden K."/>
            <person name="Morin E."/>
            <person name="Murat C."/>
            <person name="Park J."/>
            <person name="Raffaello T."/>
            <person name="Rouze P."/>
            <person name="Salamov A."/>
            <person name="Schmutz J."/>
            <person name="Solheim H."/>
            <person name="Stahlberg J."/>
            <person name="Velez H."/>
            <person name="de Vries R.P."/>
            <person name="Wiebenga A."/>
            <person name="Woodward S."/>
            <person name="Yakovlev I."/>
            <person name="Garbelotto M."/>
            <person name="Martin F."/>
            <person name="Grigoriev I.V."/>
            <person name="Stenlid J."/>
        </authorList>
    </citation>
    <scope>NUCLEOTIDE SEQUENCE [LARGE SCALE GENOMIC DNA]</scope>
    <source>
        <strain evidence="3 4">TC 32-1</strain>
    </source>
</reference>
<name>W4K3V3_HETIT</name>
<dbReference type="GO" id="GO:0004197">
    <property type="term" value="F:cysteine-type endopeptidase activity"/>
    <property type="evidence" value="ECO:0007669"/>
    <property type="project" value="InterPro"/>
</dbReference>
<dbReference type="HOGENOM" id="CLU_011935_0_0_1"/>
<accession>W4K3V3</accession>
<dbReference type="GeneID" id="20674760"/>
<evidence type="ECO:0000256" key="1">
    <source>
        <dbReference type="ARBA" id="ARBA00009005"/>
    </source>
</evidence>
<evidence type="ECO:0000313" key="3">
    <source>
        <dbReference type="EMBL" id="ETW80513.1"/>
    </source>
</evidence>